<dbReference type="Pfam" id="PF00665">
    <property type="entry name" value="rve"/>
    <property type="match status" value="1"/>
</dbReference>
<dbReference type="PANTHER" id="PTHR46889">
    <property type="entry name" value="TRANSPOSASE INSF FOR INSERTION SEQUENCE IS3B-RELATED"/>
    <property type="match status" value="1"/>
</dbReference>
<dbReference type="EMBL" id="CP017174">
    <property type="protein sequence ID" value="QDE72253.1"/>
    <property type="molecule type" value="Genomic_DNA"/>
</dbReference>
<proteinExistence type="predicted"/>
<dbReference type="InterPro" id="IPR036397">
    <property type="entry name" value="RNaseH_sf"/>
</dbReference>
<dbReference type="Proteomes" id="UP000320179">
    <property type="component" value="Chromosome"/>
</dbReference>
<sequence length="259" mass="29332">MRTPGPRRPRATDTDADHQALEELKAVVGQRATYGYRRAGAVLNRQRRQEGRPALNHKRVYRLMRQGRLLLQRHTGKPTRTHEGQVVTLKSNLRWCSDGFEVRCWNGEVVHVAFSLDCCDREAIAFQAAAQPPTSLTIQDLMAETLEARFGPGISKAPHPVEWLSDNGPVYTAKDTRDFGLSLGLRVCTTPAYSPQSNGMAESFVKTFKRDYVYVNELPSASHVLAQLPLWFDDYNRCHPHRGLKMKSPHEFRTANSHP</sequence>
<accession>A0AAE6G772</accession>
<dbReference type="InterPro" id="IPR050900">
    <property type="entry name" value="Transposase_IS3/IS150/IS904"/>
</dbReference>
<feature type="domain" description="Integrase catalytic" evidence="1">
    <location>
        <begin position="74"/>
        <end position="257"/>
    </location>
</feature>
<dbReference type="AlphaFoldDB" id="A0AAE6G772"/>
<dbReference type="InterPro" id="IPR048020">
    <property type="entry name" value="Transpos_IS3"/>
</dbReference>
<dbReference type="Gene3D" id="3.30.420.10">
    <property type="entry name" value="Ribonuclease H-like superfamily/Ribonuclease H"/>
    <property type="match status" value="1"/>
</dbReference>
<dbReference type="NCBIfam" id="NF033516">
    <property type="entry name" value="transpos_IS3"/>
    <property type="match status" value="1"/>
</dbReference>
<dbReference type="Pfam" id="PF13276">
    <property type="entry name" value="HTH_21"/>
    <property type="match status" value="1"/>
</dbReference>
<organism evidence="2 3">
    <name type="scientific">Myxococcus xanthus</name>
    <dbReference type="NCBI Taxonomy" id="34"/>
    <lineage>
        <taxon>Bacteria</taxon>
        <taxon>Pseudomonadati</taxon>
        <taxon>Myxococcota</taxon>
        <taxon>Myxococcia</taxon>
        <taxon>Myxococcales</taxon>
        <taxon>Cystobacterineae</taxon>
        <taxon>Myxococcaceae</taxon>
        <taxon>Myxococcus</taxon>
    </lineage>
</organism>
<protein>
    <submittedName>
        <fullName evidence="2">Integrase</fullName>
    </submittedName>
</protein>
<dbReference type="GO" id="GO:0015074">
    <property type="term" value="P:DNA integration"/>
    <property type="evidence" value="ECO:0007669"/>
    <property type="project" value="InterPro"/>
</dbReference>
<dbReference type="SUPFAM" id="SSF53098">
    <property type="entry name" value="Ribonuclease H-like"/>
    <property type="match status" value="1"/>
</dbReference>
<evidence type="ECO:0000313" key="3">
    <source>
        <dbReference type="Proteomes" id="UP000320179"/>
    </source>
</evidence>
<reference evidence="2 3" key="1">
    <citation type="journal article" date="2019" name="Science">
        <title>Social genes are selection hotspots in kin groups of a soil microbe.</title>
        <authorList>
            <person name="Wielgoss S."/>
            <person name="Wolfensberger R."/>
            <person name="Sun L."/>
            <person name="Fiegna F."/>
            <person name="Velicer G.J."/>
        </authorList>
    </citation>
    <scope>NUCLEOTIDE SEQUENCE [LARGE SCALE GENOMIC DNA]</scope>
    <source>
        <strain evidence="2 3">MC3.5.9c15</strain>
    </source>
</reference>
<dbReference type="PROSITE" id="PS50994">
    <property type="entry name" value="INTEGRASE"/>
    <property type="match status" value="1"/>
</dbReference>
<evidence type="ECO:0000259" key="1">
    <source>
        <dbReference type="PROSITE" id="PS50994"/>
    </source>
</evidence>
<dbReference type="GO" id="GO:0003676">
    <property type="term" value="F:nucleic acid binding"/>
    <property type="evidence" value="ECO:0007669"/>
    <property type="project" value="InterPro"/>
</dbReference>
<evidence type="ECO:0000313" key="2">
    <source>
        <dbReference type="EMBL" id="QDE72253.1"/>
    </source>
</evidence>
<dbReference type="InterPro" id="IPR012337">
    <property type="entry name" value="RNaseH-like_sf"/>
</dbReference>
<name>A0AAE6G772_MYXXA</name>
<dbReference type="InterPro" id="IPR001584">
    <property type="entry name" value="Integrase_cat-core"/>
</dbReference>
<gene>
    <name evidence="2" type="ORF">BHS09_02610</name>
</gene>
<dbReference type="InterPro" id="IPR025948">
    <property type="entry name" value="HTH-like_dom"/>
</dbReference>
<dbReference type="PANTHER" id="PTHR46889:SF5">
    <property type="entry name" value="INTEGRASE PROTEIN"/>
    <property type="match status" value="1"/>
</dbReference>